<sequence length="77" mass="8707">MKLHLEYSMRGVERATAHAGSTEREHRLVPTQVNGRSEMLPDNPKEVARILKERRAKKSPAAKAKERMAAAMKKRGI</sequence>
<comment type="caution">
    <text evidence="2">The sequence shown here is derived from an EMBL/GenBank/DDBJ whole genome shotgun (WGS) entry which is preliminary data.</text>
</comment>
<name>A0A7W7ENM0_9HYPH</name>
<feature type="region of interest" description="Disordered" evidence="1">
    <location>
        <begin position="54"/>
        <end position="77"/>
    </location>
</feature>
<accession>A0A7W7ENM0</accession>
<evidence type="ECO:0000313" key="3">
    <source>
        <dbReference type="Proteomes" id="UP000543836"/>
    </source>
</evidence>
<protein>
    <submittedName>
        <fullName evidence="2">Uncharacterized protein</fullName>
    </submittedName>
</protein>
<organism evidence="2 3">
    <name type="scientific">Rhizobium leucaenae</name>
    <dbReference type="NCBI Taxonomy" id="29450"/>
    <lineage>
        <taxon>Bacteria</taxon>
        <taxon>Pseudomonadati</taxon>
        <taxon>Pseudomonadota</taxon>
        <taxon>Alphaproteobacteria</taxon>
        <taxon>Hyphomicrobiales</taxon>
        <taxon>Rhizobiaceae</taxon>
        <taxon>Rhizobium/Agrobacterium group</taxon>
        <taxon>Rhizobium</taxon>
    </lineage>
</organism>
<dbReference type="AlphaFoldDB" id="A0A7W7ENM0"/>
<dbReference type="EMBL" id="JACIIG010000036">
    <property type="protein sequence ID" value="MBB4571739.1"/>
    <property type="molecule type" value="Genomic_DNA"/>
</dbReference>
<gene>
    <name evidence="2" type="ORF">GGE60_005905</name>
</gene>
<proteinExistence type="predicted"/>
<reference evidence="2 3" key="1">
    <citation type="submission" date="2020-08" db="EMBL/GenBank/DDBJ databases">
        <title>Genomic Encyclopedia of Type Strains, Phase IV (KMG-V): Genome sequencing to study the core and pangenomes of soil and plant-associated prokaryotes.</title>
        <authorList>
            <person name="Whitman W."/>
        </authorList>
    </citation>
    <scope>NUCLEOTIDE SEQUENCE [LARGE SCALE GENOMIC DNA]</scope>
    <source>
        <strain evidence="2 3">SEMIA 492</strain>
    </source>
</reference>
<dbReference type="RefSeq" id="WP_154668706.1">
    <property type="nucleotide sequence ID" value="NZ_JACIIG010000036.1"/>
</dbReference>
<evidence type="ECO:0000313" key="2">
    <source>
        <dbReference type="EMBL" id="MBB4571739.1"/>
    </source>
</evidence>
<keyword evidence="3" id="KW-1185">Reference proteome</keyword>
<dbReference type="Proteomes" id="UP000543836">
    <property type="component" value="Unassembled WGS sequence"/>
</dbReference>
<evidence type="ECO:0000256" key="1">
    <source>
        <dbReference type="SAM" id="MobiDB-lite"/>
    </source>
</evidence>